<feature type="compositionally biased region" description="Basic and acidic residues" evidence="2">
    <location>
        <begin position="118"/>
        <end position="128"/>
    </location>
</feature>
<dbReference type="SUPFAM" id="SSF46689">
    <property type="entry name" value="Homeodomain-like"/>
    <property type="match status" value="1"/>
</dbReference>
<dbReference type="InterPro" id="IPR018586">
    <property type="entry name" value="Brinker_DNA-bd"/>
</dbReference>
<dbReference type="AlphaFoldDB" id="A0A1I7XM73"/>
<reference evidence="5" key="1">
    <citation type="submission" date="2016-11" db="UniProtKB">
        <authorList>
            <consortium name="WormBaseParasite"/>
        </authorList>
    </citation>
    <scope>IDENTIFICATION</scope>
</reference>
<evidence type="ECO:0000313" key="5">
    <source>
        <dbReference type="WBParaSite" id="Hba_18627"/>
    </source>
</evidence>
<feature type="domain" description="Brinker DNA-binding" evidence="3">
    <location>
        <begin position="80"/>
        <end position="118"/>
    </location>
</feature>
<dbReference type="Pfam" id="PF09607">
    <property type="entry name" value="BrkDBD"/>
    <property type="match status" value="1"/>
</dbReference>
<dbReference type="Gene3D" id="1.10.10.60">
    <property type="entry name" value="Homeodomain-like"/>
    <property type="match status" value="1"/>
</dbReference>
<keyword evidence="4" id="KW-1185">Reference proteome</keyword>
<protein>
    <submittedName>
        <fullName evidence="5">BrkDBD domain-containing protein</fullName>
    </submittedName>
</protein>
<comment type="subcellular location">
    <subcellularLocation>
        <location evidence="1">Nucleus</location>
    </subcellularLocation>
</comment>
<feature type="region of interest" description="Disordered" evidence="2">
    <location>
        <begin position="170"/>
        <end position="219"/>
    </location>
</feature>
<evidence type="ECO:0000259" key="3">
    <source>
        <dbReference type="Pfam" id="PF09607"/>
    </source>
</evidence>
<evidence type="ECO:0000313" key="4">
    <source>
        <dbReference type="Proteomes" id="UP000095283"/>
    </source>
</evidence>
<organism evidence="4 5">
    <name type="scientific">Heterorhabditis bacteriophora</name>
    <name type="common">Entomopathogenic nematode worm</name>
    <dbReference type="NCBI Taxonomy" id="37862"/>
    <lineage>
        <taxon>Eukaryota</taxon>
        <taxon>Metazoa</taxon>
        <taxon>Ecdysozoa</taxon>
        <taxon>Nematoda</taxon>
        <taxon>Chromadorea</taxon>
        <taxon>Rhabditida</taxon>
        <taxon>Rhabditina</taxon>
        <taxon>Rhabditomorpha</taxon>
        <taxon>Strongyloidea</taxon>
        <taxon>Heterorhabditidae</taxon>
        <taxon>Heterorhabditis</taxon>
    </lineage>
</organism>
<feature type="region of interest" description="Disordered" evidence="2">
    <location>
        <begin position="118"/>
        <end position="145"/>
    </location>
</feature>
<name>A0A1I7XM73_HETBA</name>
<feature type="compositionally biased region" description="Low complexity" evidence="2">
    <location>
        <begin position="185"/>
        <end position="199"/>
    </location>
</feature>
<feature type="compositionally biased region" description="Basic and acidic residues" evidence="2">
    <location>
        <begin position="135"/>
        <end position="145"/>
    </location>
</feature>
<feature type="region of interest" description="Disordered" evidence="2">
    <location>
        <begin position="1"/>
        <end position="30"/>
    </location>
</feature>
<dbReference type="WBParaSite" id="Hba_18627">
    <property type="protein sequence ID" value="Hba_18627"/>
    <property type="gene ID" value="Hba_18627"/>
</dbReference>
<accession>A0A1I7XM73</accession>
<proteinExistence type="predicted"/>
<sequence length="219" mass="24195">MAAGDIPRRKSRKRKNSEDSNSATPSRTLKVDKPSLSTTLLLCRIHCNNSIFAEPLENCSISPFAVSSATVFQQYSIEEKLEIIDFAKNNGNRAAGREYNVAESSIREWRKNEDKLRALSSADPERHRLSGGGRKTTERVDSDGEAERVVEIVHVPLSQSLLAESVFQASPSNHPDVLEESLRTSSSSSSHSNSPIPSHLPGSSSRRKNKIPRKMVIDV</sequence>
<dbReference type="InterPro" id="IPR009057">
    <property type="entry name" value="Homeodomain-like_sf"/>
</dbReference>
<dbReference type="GO" id="GO:0005634">
    <property type="term" value="C:nucleus"/>
    <property type="evidence" value="ECO:0007669"/>
    <property type="project" value="UniProtKB-SubCell"/>
</dbReference>
<evidence type="ECO:0000256" key="1">
    <source>
        <dbReference type="ARBA" id="ARBA00004123"/>
    </source>
</evidence>
<evidence type="ECO:0000256" key="2">
    <source>
        <dbReference type="SAM" id="MobiDB-lite"/>
    </source>
</evidence>
<dbReference type="Proteomes" id="UP000095283">
    <property type="component" value="Unplaced"/>
</dbReference>